<dbReference type="CDD" id="cd06587">
    <property type="entry name" value="VOC"/>
    <property type="match status" value="1"/>
</dbReference>
<accession>A0ABR9S5R2</accession>
<proteinExistence type="predicted"/>
<dbReference type="InterPro" id="IPR004360">
    <property type="entry name" value="Glyas_Fos-R_dOase_dom"/>
</dbReference>
<dbReference type="SUPFAM" id="SSF54593">
    <property type="entry name" value="Glyoxalase/Bleomycin resistance protein/Dihydroxybiphenyl dioxygenase"/>
    <property type="match status" value="1"/>
</dbReference>
<dbReference type="PANTHER" id="PTHR33993">
    <property type="entry name" value="GLYOXALASE-RELATED"/>
    <property type="match status" value="1"/>
</dbReference>
<dbReference type="Proteomes" id="UP000806285">
    <property type="component" value="Unassembled WGS sequence"/>
</dbReference>
<evidence type="ECO:0000313" key="2">
    <source>
        <dbReference type="EMBL" id="MBE7368850.1"/>
    </source>
</evidence>
<keyword evidence="3" id="KW-1185">Reference proteome</keyword>
<reference evidence="2 3" key="1">
    <citation type="submission" date="2020-10" db="EMBL/GenBank/DDBJ databases">
        <title>Ramlibacter sp. HM2 16S ribosomal RNA gene Genome sequencing and assembly.</title>
        <authorList>
            <person name="Kang M."/>
        </authorList>
    </citation>
    <scope>NUCLEOTIDE SEQUENCE [LARGE SCALE GENOMIC DNA]</scope>
    <source>
        <strain evidence="2 3">HM2</strain>
    </source>
</reference>
<comment type="caution">
    <text evidence="2">The sequence shown here is derived from an EMBL/GenBank/DDBJ whole genome shotgun (WGS) entry which is preliminary data.</text>
</comment>
<name>A0ABR9S5R2_9BURK</name>
<sequence>MLPICVQTIHVRELAAAVRFYQSALGYEVKATYGACIVQLKTGATTLILEEIEPGGEPAVPATLLSFETKDIQSDLRKVSEAGGTVLDASPRRCPVGRFAVFQDPSGVQHSLLQFD</sequence>
<dbReference type="PROSITE" id="PS51819">
    <property type="entry name" value="VOC"/>
    <property type="match status" value="1"/>
</dbReference>
<dbReference type="InterPro" id="IPR052164">
    <property type="entry name" value="Anthracycline_SecMetBiosynth"/>
</dbReference>
<organism evidence="2 3">
    <name type="scientific">Ramlibacter pallidus</name>
    <dbReference type="NCBI Taxonomy" id="2780087"/>
    <lineage>
        <taxon>Bacteria</taxon>
        <taxon>Pseudomonadati</taxon>
        <taxon>Pseudomonadota</taxon>
        <taxon>Betaproteobacteria</taxon>
        <taxon>Burkholderiales</taxon>
        <taxon>Comamonadaceae</taxon>
        <taxon>Ramlibacter</taxon>
    </lineage>
</organism>
<dbReference type="Gene3D" id="3.10.180.10">
    <property type="entry name" value="2,3-Dihydroxybiphenyl 1,2-Dioxygenase, domain 1"/>
    <property type="match status" value="1"/>
</dbReference>
<protein>
    <submittedName>
        <fullName evidence="2">VOC family protein</fullName>
    </submittedName>
</protein>
<dbReference type="InterPro" id="IPR037523">
    <property type="entry name" value="VOC_core"/>
</dbReference>
<dbReference type="EMBL" id="JADDIV010000004">
    <property type="protein sequence ID" value="MBE7368850.1"/>
    <property type="molecule type" value="Genomic_DNA"/>
</dbReference>
<dbReference type="InterPro" id="IPR029068">
    <property type="entry name" value="Glyas_Bleomycin-R_OHBP_Dase"/>
</dbReference>
<dbReference type="RefSeq" id="WP_193677468.1">
    <property type="nucleotide sequence ID" value="NZ_JADDIV010000004.1"/>
</dbReference>
<evidence type="ECO:0000313" key="3">
    <source>
        <dbReference type="Proteomes" id="UP000806285"/>
    </source>
</evidence>
<feature type="domain" description="VOC" evidence="1">
    <location>
        <begin position="3"/>
        <end position="115"/>
    </location>
</feature>
<dbReference type="Pfam" id="PF00903">
    <property type="entry name" value="Glyoxalase"/>
    <property type="match status" value="1"/>
</dbReference>
<gene>
    <name evidence="2" type="ORF">IM787_14910</name>
</gene>
<evidence type="ECO:0000259" key="1">
    <source>
        <dbReference type="PROSITE" id="PS51819"/>
    </source>
</evidence>